<protein>
    <submittedName>
        <fullName evidence="1">Uncharacterized protein</fullName>
    </submittedName>
</protein>
<evidence type="ECO:0000313" key="2">
    <source>
        <dbReference type="Proteomes" id="UP001396334"/>
    </source>
</evidence>
<evidence type="ECO:0000313" key="1">
    <source>
        <dbReference type="EMBL" id="KAK9007478.1"/>
    </source>
</evidence>
<organism evidence="1 2">
    <name type="scientific">Hibiscus sabdariffa</name>
    <name type="common">roselle</name>
    <dbReference type="NCBI Taxonomy" id="183260"/>
    <lineage>
        <taxon>Eukaryota</taxon>
        <taxon>Viridiplantae</taxon>
        <taxon>Streptophyta</taxon>
        <taxon>Embryophyta</taxon>
        <taxon>Tracheophyta</taxon>
        <taxon>Spermatophyta</taxon>
        <taxon>Magnoliopsida</taxon>
        <taxon>eudicotyledons</taxon>
        <taxon>Gunneridae</taxon>
        <taxon>Pentapetalae</taxon>
        <taxon>rosids</taxon>
        <taxon>malvids</taxon>
        <taxon>Malvales</taxon>
        <taxon>Malvaceae</taxon>
        <taxon>Malvoideae</taxon>
        <taxon>Hibiscus</taxon>
    </lineage>
</organism>
<sequence length="115" mass="12659">MSSNDVEEVVLKEGMKDKRSGEDIKTNDVGFGCLSRTEPKNLIWVDLVVGEPLEHKNDSVGASVYQDLKNCNDKAFEEDVGFLGLGEVEVLKPEEESKFIVGQVSNKDEALEAKA</sequence>
<proteinExistence type="predicted"/>
<dbReference type="EMBL" id="JBBPBN010000026">
    <property type="protein sequence ID" value="KAK9007478.1"/>
    <property type="molecule type" value="Genomic_DNA"/>
</dbReference>
<name>A0ABR2R3U5_9ROSI</name>
<keyword evidence="2" id="KW-1185">Reference proteome</keyword>
<gene>
    <name evidence="1" type="ORF">V6N11_074400</name>
</gene>
<reference evidence="1 2" key="1">
    <citation type="journal article" date="2024" name="G3 (Bethesda)">
        <title>Genome assembly of Hibiscus sabdariffa L. provides insights into metabolisms of medicinal natural products.</title>
        <authorList>
            <person name="Kim T."/>
        </authorList>
    </citation>
    <scope>NUCLEOTIDE SEQUENCE [LARGE SCALE GENOMIC DNA]</scope>
    <source>
        <strain evidence="1">TK-2024</strain>
        <tissue evidence="1">Old leaves</tissue>
    </source>
</reference>
<comment type="caution">
    <text evidence="1">The sequence shown here is derived from an EMBL/GenBank/DDBJ whole genome shotgun (WGS) entry which is preliminary data.</text>
</comment>
<accession>A0ABR2R3U5</accession>
<dbReference type="Proteomes" id="UP001396334">
    <property type="component" value="Unassembled WGS sequence"/>
</dbReference>